<dbReference type="SMART" id="SM00256">
    <property type="entry name" value="FBOX"/>
    <property type="match status" value="1"/>
</dbReference>
<dbReference type="PROSITE" id="PS50181">
    <property type="entry name" value="FBOX"/>
    <property type="match status" value="1"/>
</dbReference>
<dbReference type="CDD" id="cd22157">
    <property type="entry name" value="F-box_AtFBW1-like"/>
    <property type="match status" value="1"/>
</dbReference>
<dbReference type="InterPro" id="IPR013187">
    <property type="entry name" value="F-box-assoc_dom_typ3"/>
</dbReference>
<name>A0A6G1BXN7_9ORYZ</name>
<dbReference type="Pfam" id="PF08268">
    <property type="entry name" value="FBA_3"/>
    <property type="match status" value="1"/>
</dbReference>
<evidence type="ECO:0000313" key="2">
    <source>
        <dbReference type="EMBL" id="KAF0892769.1"/>
    </source>
</evidence>
<gene>
    <name evidence="2" type="ORF">E2562_017732</name>
</gene>
<dbReference type="PANTHER" id="PTHR31672:SF13">
    <property type="entry name" value="F-BOX PROTEIN CPR30-LIKE"/>
    <property type="match status" value="1"/>
</dbReference>
<sequence>MMLLPPAKRRRKSAAVYIPDDISEQVLLRLPVKSILRFRTVCKSWRAMIAEPRFVRLQLQMSESRRPSMLILLLGNMDPHGWMDRIRFIGYLGYGKVAQLVHERVCSSGVAVWTRPLQCDGLILAATAWSPSDIYVCNPATREFFELPAVTPDVLDGFQKVGFGVDPWTVEHKVVQCLMRDSNKDFTSYSNGCEVFTLGSRA</sequence>
<organism evidence="2 3">
    <name type="scientific">Oryza meyeriana var. granulata</name>
    <dbReference type="NCBI Taxonomy" id="110450"/>
    <lineage>
        <taxon>Eukaryota</taxon>
        <taxon>Viridiplantae</taxon>
        <taxon>Streptophyta</taxon>
        <taxon>Embryophyta</taxon>
        <taxon>Tracheophyta</taxon>
        <taxon>Spermatophyta</taxon>
        <taxon>Magnoliopsida</taxon>
        <taxon>Liliopsida</taxon>
        <taxon>Poales</taxon>
        <taxon>Poaceae</taxon>
        <taxon>BOP clade</taxon>
        <taxon>Oryzoideae</taxon>
        <taxon>Oryzeae</taxon>
        <taxon>Oryzinae</taxon>
        <taxon>Oryza</taxon>
        <taxon>Oryza meyeriana</taxon>
    </lineage>
</organism>
<dbReference type="Gene3D" id="1.20.1280.50">
    <property type="match status" value="1"/>
</dbReference>
<dbReference type="Pfam" id="PF00646">
    <property type="entry name" value="F-box"/>
    <property type="match status" value="1"/>
</dbReference>
<protein>
    <recommendedName>
        <fullName evidence="1">F-box domain-containing protein</fullName>
    </recommendedName>
</protein>
<dbReference type="InterPro" id="IPR001810">
    <property type="entry name" value="F-box_dom"/>
</dbReference>
<dbReference type="SUPFAM" id="SSF81383">
    <property type="entry name" value="F-box domain"/>
    <property type="match status" value="1"/>
</dbReference>
<dbReference type="InterPro" id="IPR050796">
    <property type="entry name" value="SCF_F-box_component"/>
</dbReference>
<dbReference type="Proteomes" id="UP000479710">
    <property type="component" value="Unassembled WGS sequence"/>
</dbReference>
<dbReference type="EMBL" id="SPHZ02000011">
    <property type="protein sequence ID" value="KAF0892769.1"/>
    <property type="molecule type" value="Genomic_DNA"/>
</dbReference>
<dbReference type="InterPro" id="IPR036047">
    <property type="entry name" value="F-box-like_dom_sf"/>
</dbReference>
<evidence type="ECO:0000259" key="1">
    <source>
        <dbReference type="PROSITE" id="PS50181"/>
    </source>
</evidence>
<accession>A0A6G1BXN7</accession>
<evidence type="ECO:0000313" key="3">
    <source>
        <dbReference type="Proteomes" id="UP000479710"/>
    </source>
</evidence>
<keyword evidence="3" id="KW-1185">Reference proteome</keyword>
<feature type="domain" description="F-box" evidence="1">
    <location>
        <begin position="12"/>
        <end position="57"/>
    </location>
</feature>
<proteinExistence type="predicted"/>
<comment type="caution">
    <text evidence="2">The sequence shown here is derived from an EMBL/GenBank/DDBJ whole genome shotgun (WGS) entry which is preliminary data.</text>
</comment>
<dbReference type="OrthoDB" id="724345at2759"/>
<dbReference type="AlphaFoldDB" id="A0A6G1BXN7"/>
<dbReference type="PANTHER" id="PTHR31672">
    <property type="entry name" value="BNACNNG10540D PROTEIN"/>
    <property type="match status" value="1"/>
</dbReference>
<reference evidence="2 3" key="1">
    <citation type="submission" date="2019-11" db="EMBL/GenBank/DDBJ databases">
        <title>Whole genome sequence of Oryza granulata.</title>
        <authorList>
            <person name="Li W."/>
        </authorList>
    </citation>
    <scope>NUCLEOTIDE SEQUENCE [LARGE SCALE GENOMIC DNA]</scope>
    <source>
        <strain evidence="3">cv. Menghai</strain>
        <tissue evidence="2">Leaf</tissue>
    </source>
</reference>